<gene>
    <name evidence="1" type="ORF">H8K43_09945</name>
</gene>
<dbReference type="InterPro" id="IPR009679">
    <property type="entry name" value="Phage_186_CII-like"/>
</dbReference>
<sequence length="161" mass="18013">MDVRNEIIEMVNQVNGSWPVAAAYLGMSETALRNRAYESKGQALRWRDALRLQELSQTTYFAEAIAAESGGTFIKLPEIGGVDSKDVAAKFHELYAELGELSVEFRDATADGKISKNERERINDVVDRMHKTMDELRAVTFVVYCPETKAATVAKRGDKHD</sequence>
<name>A0ABR7A5F5_9BURK</name>
<evidence type="ECO:0000313" key="1">
    <source>
        <dbReference type="EMBL" id="MBC3931993.1"/>
    </source>
</evidence>
<dbReference type="NCBIfam" id="NF041471">
    <property type="entry name" value="phage_reg_YmfL"/>
    <property type="match status" value="1"/>
</dbReference>
<protein>
    <submittedName>
        <fullName evidence="1">Uncharacterized protein</fullName>
    </submittedName>
</protein>
<reference evidence="1 2" key="1">
    <citation type="submission" date="2020-08" db="EMBL/GenBank/DDBJ databases">
        <title>Novel species isolated from subtropical streams in China.</title>
        <authorList>
            <person name="Lu H."/>
        </authorList>
    </citation>
    <scope>NUCLEOTIDE SEQUENCE [LARGE SCALE GENOMIC DNA]</scope>
    <source>
        <strain evidence="1 2">CY22W</strain>
    </source>
</reference>
<dbReference type="InterPro" id="IPR048188">
    <property type="entry name" value="YmfL-like"/>
</dbReference>
<accession>A0ABR7A5F5</accession>
<evidence type="ECO:0000313" key="2">
    <source>
        <dbReference type="Proteomes" id="UP000654304"/>
    </source>
</evidence>
<keyword evidence="2" id="KW-1185">Reference proteome</keyword>
<dbReference type="EMBL" id="JACOGD010000004">
    <property type="protein sequence ID" value="MBC3931993.1"/>
    <property type="molecule type" value="Genomic_DNA"/>
</dbReference>
<proteinExistence type="predicted"/>
<comment type="caution">
    <text evidence="1">The sequence shown here is derived from an EMBL/GenBank/DDBJ whole genome shotgun (WGS) entry which is preliminary data.</text>
</comment>
<dbReference type="Pfam" id="PF06892">
    <property type="entry name" value="Phage_CP76"/>
    <property type="match status" value="1"/>
</dbReference>
<dbReference type="Proteomes" id="UP000654304">
    <property type="component" value="Unassembled WGS sequence"/>
</dbReference>
<dbReference type="RefSeq" id="WP_186903675.1">
    <property type="nucleotide sequence ID" value="NZ_JACOGD010000004.1"/>
</dbReference>
<organism evidence="1 2">
    <name type="scientific">Undibacterium curvum</name>
    <dbReference type="NCBI Taxonomy" id="2762294"/>
    <lineage>
        <taxon>Bacteria</taxon>
        <taxon>Pseudomonadati</taxon>
        <taxon>Pseudomonadota</taxon>
        <taxon>Betaproteobacteria</taxon>
        <taxon>Burkholderiales</taxon>
        <taxon>Oxalobacteraceae</taxon>
        <taxon>Undibacterium</taxon>
    </lineage>
</organism>